<sequence>MGKIVIQDTADVTITDLETGKVVLNAEAQLAGIKGSISEEDLKGGIGNKKLYKIRTDKAIDLAMRSAVADIEYWAMTQGVAVEENGKGQFTANTKGIVVVDSATSTNEIVLPDGAIVGTKAQVELPDGTQETLNVIVSSTDKTKKAVELAGAKGTFKAGQELHVFYQEEVEGQRISIDSTKFAGKYRVEMKTIAYDLDTAKVKADILFDFPETIPSGEFDISLENGNVYTPEINFAVINPKGADEMGSILLKPRK</sequence>
<evidence type="ECO:0000313" key="2">
    <source>
        <dbReference type="Proteomes" id="UP001478862"/>
    </source>
</evidence>
<dbReference type="EMBL" id="JBEGDG010000015">
    <property type="protein sequence ID" value="MEQ6356548.1"/>
    <property type="molecule type" value="Genomic_DNA"/>
</dbReference>
<name>A0ABV1MVM6_9BACI</name>
<keyword evidence="2" id="KW-1185">Reference proteome</keyword>
<comment type="caution">
    <text evidence="1">The sequence shown here is derived from an EMBL/GenBank/DDBJ whole genome shotgun (WGS) entry which is preliminary data.</text>
</comment>
<proteinExistence type="predicted"/>
<dbReference type="Proteomes" id="UP001478862">
    <property type="component" value="Unassembled WGS sequence"/>
</dbReference>
<organism evidence="1 2">
    <name type="scientific">Lysinibacillus zambalensis</name>
    <dbReference type="NCBI Taxonomy" id="3160866"/>
    <lineage>
        <taxon>Bacteria</taxon>
        <taxon>Bacillati</taxon>
        <taxon>Bacillota</taxon>
        <taxon>Bacilli</taxon>
        <taxon>Bacillales</taxon>
        <taxon>Bacillaceae</taxon>
        <taxon>Lysinibacillus</taxon>
    </lineage>
</organism>
<gene>
    <name evidence="1" type="ORF">ABNX05_18150</name>
</gene>
<reference evidence="1 2" key="1">
    <citation type="submission" date="2024-06" db="EMBL/GenBank/DDBJ databases">
        <title>Lysinibacillus zambalefons sp. nov., a Novel Firmicute Isolated from the Poon Bato Zambales Hyperalkaline Spring.</title>
        <authorList>
            <person name="Aja J.A."/>
            <person name="Lazaro J.E.H."/>
            <person name="Llorin L.D."/>
            <person name="Lim K.R."/>
            <person name="Teodosio J."/>
            <person name="Dalisay D.S."/>
        </authorList>
    </citation>
    <scope>NUCLEOTIDE SEQUENCE [LARGE SCALE GENOMIC DNA]</scope>
    <source>
        <strain evidence="1 2">M3</strain>
    </source>
</reference>
<evidence type="ECO:0000313" key="1">
    <source>
        <dbReference type="EMBL" id="MEQ6356548.1"/>
    </source>
</evidence>
<dbReference type="RefSeq" id="WP_349660994.1">
    <property type="nucleotide sequence ID" value="NZ_JBEGDG010000015.1"/>
</dbReference>
<protein>
    <submittedName>
        <fullName evidence="1">Uncharacterized protein</fullName>
    </submittedName>
</protein>
<accession>A0ABV1MVM6</accession>